<feature type="region of interest" description="Disordered" evidence="1">
    <location>
        <begin position="41"/>
        <end position="62"/>
    </location>
</feature>
<dbReference type="InParanoid" id="H6BKC3"/>
<accession>H6BKC3</accession>
<dbReference type="VEuPathDB" id="FungiDB:HMPREF1120_00768"/>
<evidence type="ECO:0000313" key="3">
    <source>
        <dbReference type="Proteomes" id="UP000007304"/>
    </source>
</evidence>
<dbReference type="EMBL" id="JH226130">
    <property type="protein sequence ID" value="EHY52557.1"/>
    <property type="molecule type" value="Genomic_DNA"/>
</dbReference>
<evidence type="ECO:0000313" key="2">
    <source>
        <dbReference type="EMBL" id="EHY52557.1"/>
    </source>
</evidence>
<protein>
    <submittedName>
        <fullName evidence="2">Uncharacterized protein</fullName>
    </submittedName>
</protein>
<gene>
    <name evidence="2" type="ORF">HMPREF1120_00768</name>
</gene>
<evidence type="ECO:0000256" key="1">
    <source>
        <dbReference type="SAM" id="MobiDB-lite"/>
    </source>
</evidence>
<name>H6BKC3_EXODN</name>
<reference evidence="2" key="1">
    <citation type="submission" date="2011-07" db="EMBL/GenBank/DDBJ databases">
        <title>The Genome Sequence of Exophiala (Wangiella) dermatitidis NIH/UT8656.</title>
        <authorList>
            <consortium name="The Broad Institute Genome Sequencing Platform"/>
            <person name="Cuomo C."/>
            <person name="Wang Z."/>
            <person name="Hunicke-Smith S."/>
            <person name="Szanislo P.J."/>
            <person name="Earl A."/>
            <person name="Young S.K."/>
            <person name="Zeng Q."/>
            <person name="Gargeya S."/>
            <person name="Fitzgerald M."/>
            <person name="Haas B."/>
            <person name="Abouelleil A."/>
            <person name="Alvarado L."/>
            <person name="Arachchi H.M."/>
            <person name="Berlin A."/>
            <person name="Brown A."/>
            <person name="Chapman S.B."/>
            <person name="Chen Z."/>
            <person name="Dunbar C."/>
            <person name="Freedman E."/>
            <person name="Gearin G."/>
            <person name="Gellesch M."/>
            <person name="Goldberg J."/>
            <person name="Griggs A."/>
            <person name="Gujja S."/>
            <person name="Heiman D."/>
            <person name="Howarth C."/>
            <person name="Larson L."/>
            <person name="Lui A."/>
            <person name="MacDonald P.J.P."/>
            <person name="Montmayeur A."/>
            <person name="Murphy C."/>
            <person name="Neiman D."/>
            <person name="Pearson M."/>
            <person name="Priest M."/>
            <person name="Roberts A."/>
            <person name="Saif S."/>
            <person name="Shea T."/>
            <person name="Shenoy N."/>
            <person name="Sisk P."/>
            <person name="Stolte C."/>
            <person name="Sykes S."/>
            <person name="Wortman J."/>
            <person name="Nusbaum C."/>
            <person name="Birren B."/>
        </authorList>
    </citation>
    <scope>NUCLEOTIDE SEQUENCE</scope>
    <source>
        <strain evidence="2">NIH/UT8656</strain>
    </source>
</reference>
<dbReference type="HOGENOM" id="CLU_1749640_0_0_1"/>
<dbReference type="GeneID" id="20305407"/>
<dbReference type="AlphaFoldDB" id="H6BKC3"/>
<sequence>MDRGSIIATLISGFLPGWVYRLARHAHSALSTVLWWISPQDVSPPEPEPEPEPVPAPVPAPAPAPAPAPLIVHLSDESIAKVKAAVREALDESSASVIAEQIEIVEILNWIERLAAGQSFTVSLHGTAVEVGGWDTSGGLALLRSAGDK</sequence>
<proteinExistence type="predicted"/>
<keyword evidence="3" id="KW-1185">Reference proteome</keyword>
<dbReference type="RefSeq" id="XP_009153018.1">
    <property type="nucleotide sequence ID" value="XM_009154770.1"/>
</dbReference>
<dbReference type="Proteomes" id="UP000007304">
    <property type="component" value="Unassembled WGS sequence"/>
</dbReference>
<feature type="compositionally biased region" description="Pro residues" evidence="1">
    <location>
        <begin position="42"/>
        <end position="62"/>
    </location>
</feature>
<organism evidence="2 3">
    <name type="scientific">Exophiala dermatitidis (strain ATCC 34100 / CBS 525.76 / NIH/UT8656)</name>
    <name type="common">Black yeast</name>
    <name type="synonym">Wangiella dermatitidis</name>
    <dbReference type="NCBI Taxonomy" id="858893"/>
    <lineage>
        <taxon>Eukaryota</taxon>
        <taxon>Fungi</taxon>
        <taxon>Dikarya</taxon>
        <taxon>Ascomycota</taxon>
        <taxon>Pezizomycotina</taxon>
        <taxon>Eurotiomycetes</taxon>
        <taxon>Chaetothyriomycetidae</taxon>
        <taxon>Chaetothyriales</taxon>
        <taxon>Herpotrichiellaceae</taxon>
        <taxon>Exophiala</taxon>
    </lineage>
</organism>